<feature type="region of interest" description="Disordered" evidence="1">
    <location>
        <begin position="305"/>
        <end position="326"/>
    </location>
</feature>
<sequence length="399" mass="43937">MQPKRGKLSAPHFGPPASYMRIPDQSPGYYSSPGNQRRTCGHGVMNNRRRDGSIRKAEESSRKGKQATNLRATGAGTTVLFITESSKHQKAPRDYRGQRTSFRRPFGTLRGFPMDVSVVANAFGESSRHIHRKQRSQRSPIASRHSRNTEKAPVTTNLSPKSSQTPAHSHVSVQPFPRPKPAKIIGKPPAEGAIRSRELLAVHTEPSDVPFLPTTSASRATTFKGFLTTLTLPCEEVVTVRGPINRAQPSFIRFSLTGFLTFLPNFLSHFRVCSGLGTFGSAHGHLDPPLRSPTNPTLHCTVTGASMPSHSPETAAAVPSPGSPTRNVQLESCDSHGRFPDSFPRASRLEIFPPRTSHGISRPSLEEFGRELPWTIRVRGAFFCLETDRFPCFIQFVTI</sequence>
<feature type="compositionally biased region" description="Polar residues" evidence="1">
    <location>
        <begin position="28"/>
        <end position="38"/>
    </location>
</feature>
<dbReference type="AlphaFoldDB" id="A0A2I0JJ00"/>
<dbReference type="Proteomes" id="UP000233551">
    <property type="component" value="Unassembled WGS sequence"/>
</dbReference>
<feature type="compositionally biased region" description="Polar residues" evidence="1">
    <location>
        <begin position="154"/>
        <end position="167"/>
    </location>
</feature>
<feature type="region of interest" description="Disordered" evidence="1">
    <location>
        <begin position="126"/>
        <end position="188"/>
    </location>
</feature>
<dbReference type="EMBL" id="PGOL01001613">
    <property type="protein sequence ID" value="PKI56239.1"/>
    <property type="molecule type" value="Genomic_DNA"/>
</dbReference>
<organism evidence="2 3">
    <name type="scientific">Punica granatum</name>
    <name type="common">Pomegranate</name>
    <dbReference type="NCBI Taxonomy" id="22663"/>
    <lineage>
        <taxon>Eukaryota</taxon>
        <taxon>Viridiplantae</taxon>
        <taxon>Streptophyta</taxon>
        <taxon>Embryophyta</taxon>
        <taxon>Tracheophyta</taxon>
        <taxon>Spermatophyta</taxon>
        <taxon>Magnoliopsida</taxon>
        <taxon>eudicotyledons</taxon>
        <taxon>Gunneridae</taxon>
        <taxon>Pentapetalae</taxon>
        <taxon>rosids</taxon>
        <taxon>malvids</taxon>
        <taxon>Myrtales</taxon>
        <taxon>Lythraceae</taxon>
        <taxon>Punica</taxon>
    </lineage>
</organism>
<evidence type="ECO:0000313" key="2">
    <source>
        <dbReference type="EMBL" id="PKI56239.1"/>
    </source>
</evidence>
<comment type="caution">
    <text evidence="2">The sequence shown here is derived from an EMBL/GenBank/DDBJ whole genome shotgun (WGS) entry which is preliminary data.</text>
</comment>
<protein>
    <submittedName>
        <fullName evidence="2">Uncharacterized protein</fullName>
    </submittedName>
</protein>
<proteinExistence type="predicted"/>
<evidence type="ECO:0000256" key="1">
    <source>
        <dbReference type="SAM" id="MobiDB-lite"/>
    </source>
</evidence>
<evidence type="ECO:0000313" key="3">
    <source>
        <dbReference type="Proteomes" id="UP000233551"/>
    </source>
</evidence>
<feature type="compositionally biased region" description="Basic and acidic residues" evidence="1">
    <location>
        <begin position="48"/>
        <end position="62"/>
    </location>
</feature>
<accession>A0A2I0JJ00</accession>
<name>A0A2I0JJ00_PUNGR</name>
<gene>
    <name evidence="2" type="ORF">CRG98_023370</name>
</gene>
<reference evidence="2 3" key="1">
    <citation type="submission" date="2017-11" db="EMBL/GenBank/DDBJ databases">
        <title>De-novo sequencing of pomegranate (Punica granatum L.) genome.</title>
        <authorList>
            <person name="Akparov Z."/>
            <person name="Amiraslanov A."/>
            <person name="Hajiyeva S."/>
            <person name="Abbasov M."/>
            <person name="Kaur K."/>
            <person name="Hamwieh A."/>
            <person name="Solovyev V."/>
            <person name="Salamov A."/>
            <person name="Braich B."/>
            <person name="Kosarev P."/>
            <person name="Mahmoud A."/>
            <person name="Hajiyev E."/>
            <person name="Babayeva S."/>
            <person name="Izzatullayeva V."/>
            <person name="Mammadov A."/>
            <person name="Mammadov A."/>
            <person name="Sharifova S."/>
            <person name="Ojaghi J."/>
            <person name="Eynullazada K."/>
            <person name="Bayramov B."/>
            <person name="Abdulazimova A."/>
            <person name="Shahmuradov I."/>
        </authorList>
    </citation>
    <scope>NUCLEOTIDE SEQUENCE [LARGE SCALE GENOMIC DNA]</scope>
    <source>
        <strain evidence="3">cv. AG2017</strain>
        <tissue evidence="2">Leaf</tissue>
    </source>
</reference>
<keyword evidence="3" id="KW-1185">Reference proteome</keyword>
<feature type="region of interest" description="Disordered" evidence="1">
    <location>
        <begin position="1"/>
        <end position="67"/>
    </location>
</feature>